<evidence type="ECO:0000313" key="5">
    <source>
        <dbReference type="Proteomes" id="UP001208692"/>
    </source>
</evidence>
<dbReference type="Proteomes" id="UP001208692">
    <property type="component" value="Unassembled WGS sequence"/>
</dbReference>
<keyword evidence="1" id="KW-0812">Transmembrane</keyword>
<gene>
    <name evidence="2" type="ORF">RCZ15_07850</name>
    <name evidence="3" type="ORF">RCZ16_12920</name>
</gene>
<evidence type="ECO:0000313" key="4">
    <source>
        <dbReference type="Proteomes" id="UP001207736"/>
    </source>
</evidence>
<proteinExistence type="predicted"/>
<dbReference type="RefSeq" id="WP_264846815.1">
    <property type="nucleotide sequence ID" value="NZ_BPMA01000031.1"/>
</dbReference>
<dbReference type="AlphaFoldDB" id="A0AAV5AWS5"/>
<protein>
    <submittedName>
        <fullName evidence="2">Uncharacterized protein</fullName>
    </submittedName>
</protein>
<evidence type="ECO:0000256" key="1">
    <source>
        <dbReference type="SAM" id="Phobius"/>
    </source>
</evidence>
<organism evidence="2 4">
    <name type="scientific">Capnocytophaga catalasegens</name>
    <dbReference type="NCBI Taxonomy" id="1004260"/>
    <lineage>
        <taxon>Bacteria</taxon>
        <taxon>Pseudomonadati</taxon>
        <taxon>Bacteroidota</taxon>
        <taxon>Flavobacteriia</taxon>
        <taxon>Flavobacteriales</taxon>
        <taxon>Flavobacteriaceae</taxon>
        <taxon>Capnocytophaga</taxon>
    </lineage>
</organism>
<evidence type="ECO:0000313" key="2">
    <source>
        <dbReference type="EMBL" id="GJM49810.1"/>
    </source>
</evidence>
<feature type="transmembrane region" description="Helical" evidence="1">
    <location>
        <begin position="25"/>
        <end position="46"/>
    </location>
</feature>
<evidence type="ECO:0000313" key="3">
    <source>
        <dbReference type="EMBL" id="GJM52975.1"/>
    </source>
</evidence>
<reference evidence="2 5" key="1">
    <citation type="submission" date="2021-11" db="EMBL/GenBank/DDBJ databases">
        <title>Draft genome sequence of Capnocytophaga sp. strain KC07075 isolated from cat oral cavity.</title>
        <authorList>
            <person name="Suzuki M."/>
            <person name="Imaoka K."/>
            <person name="Kimura M."/>
            <person name="Morikawa S."/>
            <person name="Maeda K."/>
        </authorList>
    </citation>
    <scope>NUCLEOTIDE SEQUENCE</scope>
    <source>
        <strain evidence="2">KC07075</strain>
        <strain evidence="3 5">KC07079</strain>
    </source>
</reference>
<keyword evidence="1" id="KW-0472">Membrane</keyword>
<accession>A0AAV5AWS5</accession>
<dbReference type="EMBL" id="BQKA01000013">
    <property type="protein sequence ID" value="GJM49810.1"/>
    <property type="molecule type" value="Genomic_DNA"/>
</dbReference>
<dbReference type="Proteomes" id="UP001207736">
    <property type="component" value="Unassembled WGS sequence"/>
</dbReference>
<dbReference type="EMBL" id="BQKB01000023">
    <property type="protein sequence ID" value="GJM52975.1"/>
    <property type="molecule type" value="Genomic_DNA"/>
</dbReference>
<keyword evidence="1" id="KW-1133">Transmembrane helix</keyword>
<comment type="caution">
    <text evidence="2">The sequence shown here is derived from an EMBL/GenBank/DDBJ whole genome shotgun (WGS) entry which is preliminary data.</text>
</comment>
<sequence length="62" mass="7036">MDEKDKMLEQINDKLNAAPDASYKIGVIIGQMLPFVVLVALAYLLFSYMKNKSNDKDDILKD</sequence>
<name>A0AAV5AWS5_9FLAO</name>
<keyword evidence="5" id="KW-1185">Reference proteome</keyword>